<feature type="region of interest" description="Disordered" evidence="1">
    <location>
        <begin position="507"/>
        <end position="859"/>
    </location>
</feature>
<gene>
    <name evidence="2" type="primary">cdc14</name>
    <name evidence="2" type="ORF">LOC62_04G005636</name>
</gene>
<evidence type="ECO:0000256" key="1">
    <source>
        <dbReference type="SAM" id="MobiDB-lite"/>
    </source>
</evidence>
<dbReference type="GO" id="GO:0051301">
    <property type="term" value="P:cell division"/>
    <property type="evidence" value="ECO:0007669"/>
    <property type="project" value="UniProtKB-KW"/>
</dbReference>
<feature type="compositionally biased region" description="Low complexity" evidence="1">
    <location>
        <begin position="206"/>
        <end position="216"/>
    </location>
</feature>
<dbReference type="PANTHER" id="PTHR34065:SF1">
    <property type="entry name" value="CELL DIVISION CONTROL PROTEIN 14"/>
    <property type="match status" value="1"/>
</dbReference>
<dbReference type="EMBL" id="CP086717">
    <property type="protein sequence ID" value="WOO82135.1"/>
    <property type="molecule type" value="Genomic_DNA"/>
</dbReference>
<feature type="region of interest" description="Disordered" evidence="1">
    <location>
        <begin position="164"/>
        <end position="251"/>
    </location>
</feature>
<feature type="compositionally biased region" description="Low complexity" evidence="1">
    <location>
        <begin position="574"/>
        <end position="590"/>
    </location>
</feature>
<feature type="compositionally biased region" description="Basic residues" evidence="1">
    <location>
        <begin position="183"/>
        <end position="195"/>
    </location>
</feature>
<feature type="compositionally biased region" description="Low complexity" evidence="1">
    <location>
        <begin position="695"/>
        <end position="709"/>
    </location>
</feature>
<protein>
    <submittedName>
        <fullName evidence="2">Cell division control protein 14</fullName>
    </submittedName>
</protein>
<feature type="region of interest" description="Disordered" evidence="1">
    <location>
        <begin position="93"/>
        <end position="124"/>
    </location>
</feature>
<dbReference type="RefSeq" id="XP_062628167.1">
    <property type="nucleotide sequence ID" value="XM_062772183.1"/>
</dbReference>
<dbReference type="GeneID" id="87808865"/>
<accession>A0AAF0Y8R5</accession>
<dbReference type="AlphaFoldDB" id="A0AAF0Y8R5"/>
<reference evidence="2" key="1">
    <citation type="submission" date="2023-10" db="EMBL/GenBank/DDBJ databases">
        <authorList>
            <person name="Noh H."/>
        </authorList>
    </citation>
    <scope>NUCLEOTIDE SEQUENCE</scope>
    <source>
        <strain evidence="2">DUCC4014</strain>
    </source>
</reference>
<keyword evidence="3" id="KW-1185">Reference proteome</keyword>
<organism evidence="2 3">
    <name type="scientific">Vanrija pseudolonga</name>
    <dbReference type="NCBI Taxonomy" id="143232"/>
    <lineage>
        <taxon>Eukaryota</taxon>
        <taxon>Fungi</taxon>
        <taxon>Dikarya</taxon>
        <taxon>Basidiomycota</taxon>
        <taxon>Agaricomycotina</taxon>
        <taxon>Tremellomycetes</taxon>
        <taxon>Trichosporonales</taxon>
        <taxon>Trichosporonaceae</taxon>
        <taxon>Vanrija</taxon>
    </lineage>
</organism>
<dbReference type="Proteomes" id="UP000827549">
    <property type="component" value="Chromosome 4"/>
</dbReference>
<sequence length="891" mass="93623">MYIPTHAPMHIPACDLQPCDLRRRAPRDCTACHLRTPHSAGRPLMRRCGCVTLAACARSVLLLTSRWGVGGSRNLPSQVFVLFSHLDAYVETGQSPSRRQASPPCHSPSPLQGTPATRHPSFTFAGPNPHKHCLAAPRDCLSLSHTTLPTSFPTPFCCASHPPTPPPAAAMSSSETPAPPRDKPRRPRPSGHRKSLSTSALAVMSGAPPLTATPGRAGTGAGGNPVPPLPPMSRGAKKSALPPLPPVRESMSSVDIAGLARRPSWQGTDGAQQQQHQAEGDGDAVFALNELRSLRSSGRRRQKALAILKTVLVSACAGKDNSTVSLVDLLELEPHTPLLALLGRHTASLAKRASASSLPVGDDLARHLCPEIDIALSVLQGLSLLGSACKKAVGERWAMEMFLDLLLLLRAQQPADGEHPTVYVLLDLLFCVLVDSPVHARTFEELQGLEAVTRVLRGTGVAKDVRMKCCEFLYFYLLPEGATAMPDLAAKVPQGVLAALAPGAGLPPSLDSSTSSAATGNAPSLPPSPNRSRLTSEAPRPASPERRWADLDLPFVPETPRKPPRPSLGFQTPATNRRASNLNSSASSNAMTPATPALKSERRRSTAPRSDDEGSLTRKDSAAWAAVSKTGLGGANLQRRRSTASQGYTSEGGSRTSSGSGSRTSSGSSSSTVTAVPRRLASQVSPQSRESSMTPSSAAPSPRVLAPSPAGGPSPGMPRLPRSSTQPTLASADTGSIMRRPSKLSKSSLAEPVLETSQAAQMPRVPSQVMSQPPVASSATPSTPAAGRPPRMRHSRTQSALADLGGTPVQRSRGFPSDLTRGMLPGAPTNSPAPLSPARRVSSGARPKAAPAKGDMRSVEQKKNMLGQWLGNVDQLVQGVEKVGFWGSKHV</sequence>
<dbReference type="PANTHER" id="PTHR34065">
    <property type="entry name" value="CELL DIVISION CONTROL PROTEIN 14"/>
    <property type="match status" value="1"/>
</dbReference>
<evidence type="ECO:0000313" key="3">
    <source>
        <dbReference type="Proteomes" id="UP000827549"/>
    </source>
</evidence>
<feature type="compositionally biased region" description="Polar residues" evidence="1">
    <location>
        <begin position="682"/>
        <end position="694"/>
    </location>
</feature>
<dbReference type="InterPro" id="IPR012535">
    <property type="entry name" value="Cell_div_Cdc14"/>
</dbReference>
<feature type="compositionally biased region" description="Basic and acidic residues" evidence="1">
    <location>
        <begin position="599"/>
        <end position="621"/>
    </location>
</feature>
<evidence type="ECO:0000313" key="2">
    <source>
        <dbReference type="EMBL" id="WOO82135.1"/>
    </source>
</evidence>
<proteinExistence type="predicted"/>
<feature type="compositionally biased region" description="Low complexity" evidence="1">
    <location>
        <begin position="771"/>
        <end position="786"/>
    </location>
</feature>
<keyword evidence="2" id="KW-0131">Cell cycle</keyword>
<dbReference type="Pfam" id="PF08045">
    <property type="entry name" value="CDC14"/>
    <property type="match status" value="1"/>
</dbReference>
<feature type="compositionally biased region" description="Polar residues" evidence="1">
    <location>
        <begin position="510"/>
        <end position="522"/>
    </location>
</feature>
<feature type="compositionally biased region" description="Low complexity" evidence="1">
    <location>
        <begin position="649"/>
        <end position="672"/>
    </location>
</feature>
<feature type="compositionally biased region" description="Polar residues" evidence="1">
    <location>
        <begin position="722"/>
        <end position="734"/>
    </location>
</feature>
<name>A0AAF0Y8R5_9TREE</name>
<keyword evidence="2" id="KW-0132">Cell division</keyword>